<dbReference type="AlphaFoldDB" id="A0A8D5JW25"/>
<protein>
    <recommendedName>
        <fullName evidence="2">EF-hand domain-containing protein</fullName>
    </recommendedName>
</protein>
<dbReference type="PROSITE" id="PS50222">
    <property type="entry name" value="EF_HAND_2"/>
    <property type="match status" value="1"/>
</dbReference>
<accession>A0A8D5JW25</accession>
<gene>
    <name evidence="3" type="ORF">ZMTM_09180</name>
</gene>
<dbReference type="RefSeq" id="WP_221765165.1">
    <property type="nucleotide sequence ID" value="NZ_AP024110.1"/>
</dbReference>
<evidence type="ECO:0000259" key="2">
    <source>
        <dbReference type="PROSITE" id="PS50222"/>
    </source>
</evidence>
<feature type="signal peptide" evidence="1">
    <location>
        <begin position="1"/>
        <end position="18"/>
    </location>
</feature>
<dbReference type="Proteomes" id="UP000826722">
    <property type="component" value="Chromosome"/>
</dbReference>
<feature type="domain" description="EF-hand" evidence="2">
    <location>
        <begin position="22"/>
        <end position="57"/>
    </location>
</feature>
<organism evidence="3 4">
    <name type="scientific">Methyloradius palustris</name>
    <dbReference type="NCBI Taxonomy" id="2778876"/>
    <lineage>
        <taxon>Bacteria</taxon>
        <taxon>Pseudomonadati</taxon>
        <taxon>Pseudomonadota</taxon>
        <taxon>Betaproteobacteria</taxon>
        <taxon>Nitrosomonadales</taxon>
        <taxon>Methylophilaceae</taxon>
        <taxon>Methyloradius</taxon>
    </lineage>
</organism>
<dbReference type="EMBL" id="AP024110">
    <property type="protein sequence ID" value="BCM24659.1"/>
    <property type="molecule type" value="Genomic_DNA"/>
</dbReference>
<reference evidence="3" key="1">
    <citation type="journal article" date="2021" name="Arch. Microbiol.">
        <title>Methyloradius palustris gen. nov., sp. nov., a methanol-oxidizing bacterium isolated from snow.</title>
        <authorList>
            <person name="Miyadera T."/>
            <person name="Kojima H."/>
            <person name="Fukui M."/>
        </authorList>
    </citation>
    <scope>NUCLEOTIDE SEQUENCE</scope>
    <source>
        <strain evidence="3">Zm11</strain>
    </source>
</reference>
<evidence type="ECO:0000313" key="3">
    <source>
        <dbReference type="EMBL" id="BCM24659.1"/>
    </source>
</evidence>
<sequence>MNKLLFGALLLFSTSLLAAEAKPYATVEENILAMDTDHDGMVSVHEVRAYIEAKHGKDYKKAVLDDLESSADGKSCSSPFAKPTY</sequence>
<dbReference type="PROSITE" id="PS00018">
    <property type="entry name" value="EF_HAND_1"/>
    <property type="match status" value="1"/>
</dbReference>
<keyword evidence="4" id="KW-1185">Reference proteome</keyword>
<evidence type="ECO:0000256" key="1">
    <source>
        <dbReference type="SAM" id="SignalP"/>
    </source>
</evidence>
<keyword evidence="1" id="KW-0732">Signal</keyword>
<dbReference type="InterPro" id="IPR018247">
    <property type="entry name" value="EF_Hand_1_Ca_BS"/>
</dbReference>
<dbReference type="InterPro" id="IPR002048">
    <property type="entry name" value="EF_hand_dom"/>
</dbReference>
<dbReference type="KEGG" id="mpau:ZMTM_09180"/>
<feature type="chain" id="PRO_5034894990" description="EF-hand domain-containing protein" evidence="1">
    <location>
        <begin position="19"/>
        <end position="85"/>
    </location>
</feature>
<name>A0A8D5JW25_9PROT</name>
<dbReference type="GO" id="GO:0005509">
    <property type="term" value="F:calcium ion binding"/>
    <property type="evidence" value="ECO:0007669"/>
    <property type="project" value="InterPro"/>
</dbReference>
<proteinExistence type="predicted"/>
<evidence type="ECO:0000313" key="4">
    <source>
        <dbReference type="Proteomes" id="UP000826722"/>
    </source>
</evidence>